<accession>A0A3P7NWA8</accession>
<sequence length="250" mass="27457">MWKILMTSGDPAYTSLISQLYRGQGLYATYFVVPDSAWNQLPAEAYNKLLSNQTLLIEVLGKHYAPNQLFFPRWCEDSREASFYVGFPENPLPAGINQQLLTPGKLGGASTAVFGTVSLPNMYAQALNSGVALKRAVLIEVSAPLGYVYETVNDALNRISKLFLSICNLDESCRAILQSSAPKTVFAPVDTVLQAFSALPDAEKKQYLALMIVPERILRKQMTPSKYVAVGNVTDAIRFRTMSSGGRFGV</sequence>
<protein>
    <recommendedName>
        <fullName evidence="3">FAS1 domain-containing protein</fullName>
    </recommendedName>
</protein>
<reference evidence="1 2" key="1">
    <citation type="submission" date="2018-11" db="EMBL/GenBank/DDBJ databases">
        <authorList>
            <consortium name="Pathogen Informatics"/>
        </authorList>
    </citation>
    <scope>NUCLEOTIDE SEQUENCE [LARGE SCALE GENOMIC DNA]</scope>
</reference>
<evidence type="ECO:0000313" key="2">
    <source>
        <dbReference type="Proteomes" id="UP000281553"/>
    </source>
</evidence>
<keyword evidence="2" id="KW-1185">Reference proteome</keyword>
<gene>
    <name evidence="1" type="ORF">DILT_LOCUS5687</name>
</gene>
<dbReference type="Proteomes" id="UP000281553">
    <property type="component" value="Unassembled WGS sequence"/>
</dbReference>
<organism evidence="1 2">
    <name type="scientific">Dibothriocephalus latus</name>
    <name type="common">Fish tapeworm</name>
    <name type="synonym">Diphyllobothrium latum</name>
    <dbReference type="NCBI Taxonomy" id="60516"/>
    <lineage>
        <taxon>Eukaryota</taxon>
        <taxon>Metazoa</taxon>
        <taxon>Spiralia</taxon>
        <taxon>Lophotrochozoa</taxon>
        <taxon>Platyhelminthes</taxon>
        <taxon>Cestoda</taxon>
        <taxon>Eucestoda</taxon>
        <taxon>Diphyllobothriidea</taxon>
        <taxon>Diphyllobothriidae</taxon>
        <taxon>Dibothriocephalus</taxon>
    </lineage>
</organism>
<evidence type="ECO:0000313" key="1">
    <source>
        <dbReference type="EMBL" id="VDN09856.1"/>
    </source>
</evidence>
<dbReference type="OrthoDB" id="286301at2759"/>
<dbReference type="AlphaFoldDB" id="A0A3P7NWA8"/>
<name>A0A3P7NWA8_DIBLA</name>
<proteinExistence type="predicted"/>
<dbReference type="InterPro" id="IPR036378">
    <property type="entry name" value="FAS1_dom_sf"/>
</dbReference>
<dbReference type="EMBL" id="UYRU01047940">
    <property type="protein sequence ID" value="VDN09856.1"/>
    <property type="molecule type" value="Genomic_DNA"/>
</dbReference>
<dbReference type="SUPFAM" id="SSF82153">
    <property type="entry name" value="FAS1 domain"/>
    <property type="match status" value="1"/>
</dbReference>
<evidence type="ECO:0008006" key="3">
    <source>
        <dbReference type="Google" id="ProtNLM"/>
    </source>
</evidence>